<dbReference type="eggNOG" id="ENOG5032YCS">
    <property type="taxonomic scope" value="Bacteria"/>
</dbReference>
<reference evidence="1 2" key="1">
    <citation type="journal article" date="2014" name="Appl. Environ. Microbiol.">
        <title>Insights into the Microbial Degradation of Rubber and Gutta-Percha by Analysis of the Complete Genome of Nocardia nova SH22a.</title>
        <authorList>
            <person name="Luo Q."/>
            <person name="Hiessl S."/>
            <person name="Poehlein A."/>
            <person name="Daniel R."/>
            <person name="Steinbuchel A."/>
        </authorList>
    </citation>
    <scope>NUCLEOTIDE SEQUENCE [LARGE SCALE GENOMIC DNA]</scope>
    <source>
        <strain evidence="1">SH22a</strain>
    </source>
</reference>
<protein>
    <submittedName>
        <fullName evidence="1">Uncharacterized protein</fullName>
    </submittedName>
</protein>
<dbReference type="Proteomes" id="UP000019150">
    <property type="component" value="Chromosome"/>
</dbReference>
<evidence type="ECO:0000313" key="2">
    <source>
        <dbReference type="Proteomes" id="UP000019150"/>
    </source>
</evidence>
<gene>
    <name evidence="1" type="ORF">NONO_c36830</name>
</gene>
<dbReference type="HOGENOM" id="CLU_1501993_0_0_11"/>
<dbReference type="KEGG" id="nno:NONO_c36830"/>
<dbReference type="EMBL" id="CP006850">
    <property type="protein sequence ID" value="AHH18470.1"/>
    <property type="molecule type" value="Genomic_DNA"/>
</dbReference>
<organism evidence="1 2">
    <name type="scientific">Nocardia nova SH22a</name>
    <dbReference type="NCBI Taxonomy" id="1415166"/>
    <lineage>
        <taxon>Bacteria</taxon>
        <taxon>Bacillati</taxon>
        <taxon>Actinomycetota</taxon>
        <taxon>Actinomycetes</taxon>
        <taxon>Mycobacteriales</taxon>
        <taxon>Nocardiaceae</taxon>
        <taxon>Nocardia</taxon>
    </lineage>
</organism>
<sequence length="179" mass="20177">MAPHNALTTDLTVLSLDELVALFRTLEAPSITEMHGEFDGTPLRQPGLLRSAIAFAKVGNPLYPWRAKGFRPLDHGSSGRGYNIHRRVIGGRDVQRDPMLTRIAPSHLDGRPAFQLDYRPFATVNGAINLIDDVRRVRPGVYLGFGMWGFTDKQRRVLQPFMLERTSRTYRGDIGTFRS</sequence>
<name>W5TGJ9_9NOCA</name>
<proteinExistence type="predicted"/>
<dbReference type="AlphaFoldDB" id="W5TGJ9"/>
<evidence type="ECO:0000313" key="1">
    <source>
        <dbReference type="EMBL" id="AHH18470.1"/>
    </source>
</evidence>
<keyword evidence="2" id="KW-1185">Reference proteome</keyword>
<dbReference type="PATRIC" id="fig|1415166.3.peg.3780"/>
<accession>W5TGJ9</accession>